<dbReference type="PROSITE" id="PS51866">
    <property type="entry name" value="MOP"/>
    <property type="match status" value="1"/>
</dbReference>
<dbReference type="NCBIfam" id="TIGR00638">
    <property type="entry name" value="Mop"/>
    <property type="match status" value="1"/>
</dbReference>
<dbReference type="Pfam" id="PF03459">
    <property type="entry name" value="TOBE"/>
    <property type="match status" value="1"/>
</dbReference>
<evidence type="ECO:0000313" key="5">
    <source>
        <dbReference type="Proteomes" id="UP001576780"/>
    </source>
</evidence>
<dbReference type="Gene3D" id="2.40.50.100">
    <property type="match status" value="1"/>
</dbReference>
<evidence type="ECO:0000313" key="4">
    <source>
        <dbReference type="EMBL" id="MFB2834159.1"/>
    </source>
</evidence>
<dbReference type="SUPFAM" id="SSF50331">
    <property type="entry name" value="MOP-like"/>
    <property type="match status" value="1"/>
</dbReference>
<comment type="caution">
    <text evidence="4">The sequence shown here is derived from an EMBL/GenBank/DDBJ whole genome shotgun (WGS) entry which is preliminary data.</text>
</comment>
<sequence>MPRKEQGWITFQSSEEERNLLEQYCQESQRSKTEVLRELVRSLTQQWQKVSQNSPSVIQEKPTVPSTYQVLGISARNNIRGKVKQVLIGDITAEVIVEIAPNVEIVSVITKSSVERFAIAPGKEVCVVIKSSDVMIAVEQ</sequence>
<gene>
    <name evidence="4" type="ORF">ACE1CA_06455</name>
</gene>
<reference evidence="4 5" key="1">
    <citation type="submission" date="2024-09" db="EMBL/GenBank/DDBJ databases">
        <title>Floridaenema gen nov. (Aerosakkonemataceae, Aerosakkonematales ord. nov., Cyanobacteria) from benthic tropical and subtropical fresh waters, with the description of four new species.</title>
        <authorList>
            <person name="Moretto J.A."/>
            <person name="Berthold D.E."/>
            <person name="Lefler F.W."/>
            <person name="Huang I.-S."/>
            <person name="Laughinghouse H. IV."/>
        </authorList>
    </citation>
    <scope>NUCLEOTIDE SEQUENCE [LARGE SCALE GENOMIC DNA]</scope>
    <source>
        <strain evidence="4 5">BLCC-F167</strain>
    </source>
</reference>
<dbReference type="InterPro" id="IPR004606">
    <property type="entry name" value="Mop_domain"/>
</dbReference>
<dbReference type="InterPro" id="IPR005116">
    <property type="entry name" value="Transp-assoc_OB_typ1"/>
</dbReference>
<evidence type="ECO:0000256" key="2">
    <source>
        <dbReference type="PROSITE-ProRule" id="PRU01213"/>
    </source>
</evidence>
<keyword evidence="5" id="KW-1185">Reference proteome</keyword>
<keyword evidence="1 2" id="KW-0500">Molybdenum</keyword>
<dbReference type="EMBL" id="JBHFNT010000054">
    <property type="protein sequence ID" value="MFB2834159.1"/>
    <property type="molecule type" value="Genomic_DNA"/>
</dbReference>
<evidence type="ECO:0000259" key="3">
    <source>
        <dbReference type="PROSITE" id="PS51866"/>
    </source>
</evidence>
<feature type="domain" description="Mop" evidence="3">
    <location>
        <begin position="72"/>
        <end position="138"/>
    </location>
</feature>
<organism evidence="4 5">
    <name type="scientific">Floridaenema evergladense BLCC-F167</name>
    <dbReference type="NCBI Taxonomy" id="3153639"/>
    <lineage>
        <taxon>Bacteria</taxon>
        <taxon>Bacillati</taxon>
        <taxon>Cyanobacteriota</taxon>
        <taxon>Cyanophyceae</taxon>
        <taxon>Oscillatoriophycideae</taxon>
        <taxon>Aerosakkonematales</taxon>
        <taxon>Aerosakkonemataceae</taxon>
        <taxon>Floridanema</taxon>
        <taxon>Floridanema evergladense</taxon>
    </lineage>
</organism>
<dbReference type="RefSeq" id="WP_413276600.1">
    <property type="nucleotide sequence ID" value="NZ_JBHFNT010000054.1"/>
</dbReference>
<evidence type="ECO:0000256" key="1">
    <source>
        <dbReference type="ARBA" id="ARBA00022505"/>
    </source>
</evidence>
<dbReference type="Proteomes" id="UP001576780">
    <property type="component" value="Unassembled WGS sequence"/>
</dbReference>
<protein>
    <submittedName>
        <fullName evidence="4">Molybdopterin-binding protein</fullName>
    </submittedName>
</protein>
<proteinExistence type="predicted"/>
<accession>A0ABV4WGG5</accession>
<name>A0ABV4WGG5_9CYAN</name>
<dbReference type="InterPro" id="IPR008995">
    <property type="entry name" value="Mo/tungstate-bd_C_term_dom"/>
</dbReference>